<dbReference type="Proteomes" id="UP001243212">
    <property type="component" value="Unassembled WGS sequence"/>
</dbReference>
<feature type="transmembrane region" description="Helical" evidence="7">
    <location>
        <begin position="107"/>
        <end position="126"/>
    </location>
</feature>
<organism evidence="8 9">
    <name type="scientific">Trueperella bonasi</name>
    <dbReference type="NCBI Taxonomy" id="312286"/>
    <lineage>
        <taxon>Bacteria</taxon>
        <taxon>Bacillati</taxon>
        <taxon>Actinomycetota</taxon>
        <taxon>Actinomycetes</taxon>
        <taxon>Actinomycetales</taxon>
        <taxon>Actinomycetaceae</taxon>
        <taxon>Trueperella</taxon>
    </lineage>
</organism>
<keyword evidence="6 7" id="KW-0472">Membrane</keyword>
<evidence type="ECO:0000256" key="4">
    <source>
        <dbReference type="ARBA" id="ARBA00022692"/>
    </source>
</evidence>
<evidence type="ECO:0000256" key="6">
    <source>
        <dbReference type="ARBA" id="ARBA00023136"/>
    </source>
</evidence>
<name>A0ABT9NFL0_9ACTO</name>
<keyword evidence="4 7" id="KW-0812">Transmembrane</keyword>
<feature type="transmembrane region" description="Helical" evidence="7">
    <location>
        <begin position="81"/>
        <end position="100"/>
    </location>
</feature>
<dbReference type="PANTHER" id="PTHR43337">
    <property type="entry name" value="XANTHINE/URACIL PERMEASE C887.17-RELATED"/>
    <property type="match status" value="1"/>
</dbReference>
<feature type="transmembrane region" description="Helical" evidence="7">
    <location>
        <begin position="42"/>
        <end position="61"/>
    </location>
</feature>
<dbReference type="RefSeq" id="WP_307682415.1">
    <property type="nucleotide sequence ID" value="NZ_JAUSQX010000001.1"/>
</dbReference>
<accession>A0ABT9NFL0</accession>
<reference evidence="8 9" key="1">
    <citation type="submission" date="2023-07" db="EMBL/GenBank/DDBJ databases">
        <title>Sequencing the genomes of 1000 actinobacteria strains.</title>
        <authorList>
            <person name="Klenk H.-P."/>
        </authorList>
    </citation>
    <scope>NUCLEOTIDE SEQUENCE [LARGE SCALE GENOMIC DNA]</scope>
    <source>
        <strain evidence="8 9">DSM 17163</strain>
    </source>
</reference>
<evidence type="ECO:0000256" key="2">
    <source>
        <dbReference type="ARBA" id="ARBA00005697"/>
    </source>
</evidence>
<dbReference type="EMBL" id="JAUSQX010000001">
    <property type="protein sequence ID" value="MDP9806180.1"/>
    <property type="molecule type" value="Genomic_DNA"/>
</dbReference>
<comment type="subcellular location">
    <subcellularLocation>
        <location evidence="1">Endomembrane system</location>
        <topology evidence="1">Multi-pass membrane protein</topology>
    </subcellularLocation>
</comment>
<protein>
    <submittedName>
        <fullName evidence="8">AGZA family xanthine/uracil permease-like MFS transporter</fullName>
    </submittedName>
</protein>
<sequence length="487" mass="50600">MNDSKGTAPTQKEHQAPLQQGWFDRTFQLTERGTTVGQELRGGLVTFFSMVYILVLNPLILSGPDSTGQFLGGGAEPNIPAIAAGTALVAGLMTILMGAVANFPLALAAGLGLNSIVAYTIVQLPGMTWADGMGIIVIEGIVILLLVVTGLREAIFRAVPKVLRTAISVGIGLFIALVGLVNAGIVSAGEGTPLVFGVNGSISTWPLVVFIFGLFLAIALMVRGVQGAILWSIIASTILAIIIEAVGKVGGWGLTEPKLTGSPVNVPEFSTLGEFSITGPFQKLGIIAVVVLSFSVMLADFFDTMGTMVAVAAEGDLLDEDGNPPRTKAILMIDSVGAIAGGMGGVSSNTSFVESATGVGEGGRTGLSAIFTGILFLLSTFLAPLFALVPSQAAAPALVVVGFMMMQQVVDIDWQDLAVAIPSFITIIFMPFGYSITVGIGVGFIVYVFMQTVVGRASKVHPLMWLTSALFVVYFLLEPITNALGVA</sequence>
<feature type="transmembrane region" description="Helical" evidence="7">
    <location>
        <begin position="163"/>
        <end position="185"/>
    </location>
</feature>
<feature type="transmembrane region" description="Helical" evidence="7">
    <location>
        <begin position="460"/>
        <end position="477"/>
    </location>
</feature>
<proteinExistence type="inferred from homology"/>
<dbReference type="InterPro" id="IPR006043">
    <property type="entry name" value="NCS2"/>
</dbReference>
<evidence type="ECO:0000313" key="9">
    <source>
        <dbReference type="Proteomes" id="UP001243212"/>
    </source>
</evidence>
<feature type="transmembrane region" description="Helical" evidence="7">
    <location>
        <begin position="132"/>
        <end position="151"/>
    </location>
</feature>
<comment type="caution">
    <text evidence="8">The sequence shown here is derived from an EMBL/GenBank/DDBJ whole genome shotgun (WGS) entry which is preliminary data.</text>
</comment>
<evidence type="ECO:0000256" key="3">
    <source>
        <dbReference type="ARBA" id="ARBA00022448"/>
    </source>
</evidence>
<keyword evidence="9" id="KW-1185">Reference proteome</keyword>
<keyword evidence="5 7" id="KW-1133">Transmembrane helix</keyword>
<evidence type="ECO:0000256" key="5">
    <source>
        <dbReference type="ARBA" id="ARBA00022989"/>
    </source>
</evidence>
<feature type="transmembrane region" description="Helical" evidence="7">
    <location>
        <begin position="374"/>
        <end position="404"/>
    </location>
</feature>
<keyword evidence="3" id="KW-0813">Transport</keyword>
<comment type="similarity">
    <text evidence="2">Belongs to the nucleobase:cation symporter-2 (NCS2) (TC 2.A.40) family. Azg-like subfamily.</text>
</comment>
<feature type="transmembrane region" description="Helical" evidence="7">
    <location>
        <begin position="424"/>
        <end position="448"/>
    </location>
</feature>
<feature type="transmembrane region" description="Helical" evidence="7">
    <location>
        <begin position="284"/>
        <end position="302"/>
    </location>
</feature>
<dbReference type="Pfam" id="PF00860">
    <property type="entry name" value="Xan_ur_permease"/>
    <property type="match status" value="1"/>
</dbReference>
<dbReference type="InterPro" id="IPR045018">
    <property type="entry name" value="Azg-like"/>
</dbReference>
<gene>
    <name evidence="8" type="ORF">J2S70_000762</name>
</gene>
<evidence type="ECO:0000313" key="8">
    <source>
        <dbReference type="EMBL" id="MDP9806180.1"/>
    </source>
</evidence>
<dbReference type="PANTHER" id="PTHR43337:SF1">
    <property type="entry name" value="XANTHINE_URACIL PERMEASE C887.17-RELATED"/>
    <property type="match status" value="1"/>
</dbReference>
<evidence type="ECO:0000256" key="7">
    <source>
        <dbReference type="SAM" id="Phobius"/>
    </source>
</evidence>
<feature type="transmembrane region" description="Helical" evidence="7">
    <location>
        <begin position="229"/>
        <end position="247"/>
    </location>
</feature>
<evidence type="ECO:0000256" key="1">
    <source>
        <dbReference type="ARBA" id="ARBA00004127"/>
    </source>
</evidence>
<feature type="transmembrane region" description="Helical" evidence="7">
    <location>
        <begin position="205"/>
        <end position="222"/>
    </location>
</feature>